<proteinExistence type="predicted"/>
<comment type="caution">
    <text evidence="1">The sequence shown here is derived from an EMBL/GenBank/DDBJ whole genome shotgun (WGS) entry which is preliminary data.</text>
</comment>
<dbReference type="AlphaFoldDB" id="M0CS96"/>
<evidence type="ECO:0000313" key="1">
    <source>
        <dbReference type="EMBL" id="ELZ26081.1"/>
    </source>
</evidence>
<gene>
    <name evidence="1" type="ORF">C474_20311</name>
</gene>
<organism evidence="1 2">
    <name type="scientific">Halogeometricum pallidum JCM 14848</name>
    <dbReference type="NCBI Taxonomy" id="1227487"/>
    <lineage>
        <taxon>Archaea</taxon>
        <taxon>Methanobacteriati</taxon>
        <taxon>Methanobacteriota</taxon>
        <taxon>Stenosarchaea group</taxon>
        <taxon>Halobacteria</taxon>
        <taxon>Halobacteriales</taxon>
        <taxon>Haloferacaceae</taxon>
        <taxon>Halogeometricum</taxon>
    </lineage>
</organism>
<dbReference type="Proteomes" id="UP000011513">
    <property type="component" value="Unassembled WGS sequence"/>
</dbReference>
<evidence type="ECO:0000313" key="2">
    <source>
        <dbReference type="Proteomes" id="UP000011513"/>
    </source>
</evidence>
<dbReference type="EMBL" id="AOIV01000045">
    <property type="protein sequence ID" value="ELZ26081.1"/>
    <property type="molecule type" value="Genomic_DNA"/>
</dbReference>
<dbReference type="RefSeq" id="WP_008390011.1">
    <property type="nucleotide sequence ID" value="NZ_AOIV01000045.1"/>
</dbReference>
<dbReference type="eggNOG" id="arCOG03927">
    <property type="taxonomic scope" value="Archaea"/>
</dbReference>
<dbReference type="InterPro" id="IPR045396">
    <property type="entry name" value="DUF6517"/>
</dbReference>
<keyword evidence="2" id="KW-1185">Reference proteome</keyword>
<dbReference type="OrthoDB" id="300230at2157"/>
<accession>M0CS96</accession>
<reference evidence="1 2" key="1">
    <citation type="journal article" date="2014" name="PLoS Genet.">
        <title>Phylogenetically driven sequencing of extremely halophilic archaea reveals strategies for static and dynamic osmo-response.</title>
        <authorList>
            <person name="Becker E.A."/>
            <person name="Seitzer P.M."/>
            <person name="Tritt A."/>
            <person name="Larsen D."/>
            <person name="Krusor M."/>
            <person name="Yao A.I."/>
            <person name="Wu D."/>
            <person name="Madern D."/>
            <person name="Eisen J.A."/>
            <person name="Darling A.E."/>
            <person name="Facciotti M.T."/>
        </authorList>
    </citation>
    <scope>NUCLEOTIDE SEQUENCE [LARGE SCALE GENOMIC DNA]</scope>
    <source>
        <strain evidence="1 2">JCM 14848</strain>
    </source>
</reference>
<dbReference type="Pfam" id="PF20127">
    <property type="entry name" value="DUF6517"/>
    <property type="match status" value="1"/>
</dbReference>
<dbReference type="InParanoid" id="M0CS96"/>
<name>M0CS96_HALPD</name>
<sequence length="203" mass="22413">MTSERAPPSVRVPDGWDRTASTTETVFDIRVVTVEAHTVVFEDARLADRVRDRTGADGTWRFFFASRLRFRPKTGGSKALTELVTDRADDGFVDRLRDRGFRDVERIESRRFAVGRTEANLTRYRAAVDAVGDGATSEGPDGRESTTVTAEAYLAVWPADGEFLAAGGAYPVGVDGALSEALAPSLEPERHREELFEMIRSVE</sequence>
<protein>
    <submittedName>
        <fullName evidence="1">Uncharacterized protein</fullName>
    </submittedName>
</protein>